<gene>
    <name evidence="2" type="primary">LOC104226976</name>
</gene>
<evidence type="ECO:0000313" key="1">
    <source>
        <dbReference type="Proteomes" id="UP000189701"/>
    </source>
</evidence>
<keyword evidence="1" id="KW-1185">Reference proteome</keyword>
<dbReference type="AlphaFoldDB" id="A0A1U7WRU1"/>
<sequence length="253" mass="28384">MDNSQIYSSISCEIQIIRARNVEQIRSLGGCLFVRCYLSAGEKQRVQIKTQEILSKSDLSWNESFSLDCLGTGAYAEFFVSGVDNFKKKRCSKTHIGAPELRTPYLPHFPAKRCRMTPLPQRCICPCLGNEESINMLKQGSVVFELRSRKVVPVFGKVGGSKIMGRAEVPWRSVFESKNMEIVEWAIIMDSKKRNLHEDVKPMAVQISMKVGVKETKKVQKNDNTMDKCGCNSTIFSAEDNEVFALGAALDAL</sequence>
<name>A0A1U7WRU1_NICSY</name>
<evidence type="ECO:0000313" key="2">
    <source>
        <dbReference type="RefSeq" id="XP_009777404.1"/>
    </source>
</evidence>
<dbReference type="eggNOG" id="ENOG502S0ER">
    <property type="taxonomic scope" value="Eukaryota"/>
</dbReference>
<proteinExistence type="predicted"/>
<reference evidence="2" key="2">
    <citation type="submission" date="2025-08" db="UniProtKB">
        <authorList>
            <consortium name="RefSeq"/>
        </authorList>
    </citation>
    <scope>IDENTIFICATION</scope>
    <source>
        <tissue evidence="2">Leaf</tissue>
    </source>
</reference>
<accession>A0A1U7WRU1</accession>
<dbReference type="PANTHER" id="PTHR35503">
    <property type="entry name" value="OSJNBA0006M15.15 PROTEIN"/>
    <property type="match status" value="1"/>
</dbReference>
<dbReference type="Proteomes" id="UP000189701">
    <property type="component" value="Unplaced"/>
</dbReference>
<organism evidence="1 2">
    <name type="scientific">Nicotiana sylvestris</name>
    <name type="common">Wood tobacco</name>
    <name type="synonym">South American tobacco</name>
    <dbReference type="NCBI Taxonomy" id="4096"/>
    <lineage>
        <taxon>Eukaryota</taxon>
        <taxon>Viridiplantae</taxon>
        <taxon>Streptophyta</taxon>
        <taxon>Embryophyta</taxon>
        <taxon>Tracheophyta</taxon>
        <taxon>Spermatophyta</taxon>
        <taxon>Magnoliopsida</taxon>
        <taxon>eudicotyledons</taxon>
        <taxon>Gunneridae</taxon>
        <taxon>Pentapetalae</taxon>
        <taxon>asterids</taxon>
        <taxon>lamiids</taxon>
        <taxon>Solanales</taxon>
        <taxon>Solanaceae</taxon>
        <taxon>Nicotianoideae</taxon>
        <taxon>Nicotianeae</taxon>
        <taxon>Nicotiana</taxon>
    </lineage>
</organism>
<dbReference type="PANTHER" id="PTHR35503:SF4">
    <property type="entry name" value="C2 DOMAIN-CONTAINING PROTEIN"/>
    <property type="match status" value="1"/>
</dbReference>
<dbReference type="RefSeq" id="XP_009777404.1">
    <property type="nucleotide sequence ID" value="XM_009779102.1"/>
</dbReference>
<protein>
    <submittedName>
        <fullName evidence="2">Uncharacterized protein LOC104226976</fullName>
    </submittedName>
</protein>
<reference evidence="1" key="1">
    <citation type="journal article" date="2013" name="Genome Biol.">
        <title>Reference genomes and transcriptomes of Nicotiana sylvestris and Nicotiana tomentosiformis.</title>
        <authorList>
            <person name="Sierro N."/>
            <person name="Battey J.N."/>
            <person name="Ouadi S."/>
            <person name="Bovet L."/>
            <person name="Goepfert S."/>
            <person name="Bakaher N."/>
            <person name="Peitsch M.C."/>
            <person name="Ivanov N.V."/>
        </authorList>
    </citation>
    <scope>NUCLEOTIDE SEQUENCE [LARGE SCALE GENOMIC DNA]</scope>
</reference>